<dbReference type="AlphaFoldDB" id="A0A420I5Z3"/>
<accession>A0A420I5Z3</accession>
<dbReference type="EMBL" id="MCBQ01012617">
    <property type="protein sequence ID" value="RKF65118.1"/>
    <property type="molecule type" value="Genomic_DNA"/>
</dbReference>
<organism evidence="2 3">
    <name type="scientific">Golovinomyces cichoracearum</name>
    <dbReference type="NCBI Taxonomy" id="62708"/>
    <lineage>
        <taxon>Eukaryota</taxon>
        <taxon>Fungi</taxon>
        <taxon>Dikarya</taxon>
        <taxon>Ascomycota</taxon>
        <taxon>Pezizomycotina</taxon>
        <taxon>Leotiomycetes</taxon>
        <taxon>Erysiphales</taxon>
        <taxon>Erysiphaceae</taxon>
        <taxon>Golovinomyces</taxon>
    </lineage>
</organism>
<dbReference type="PANTHER" id="PTHR10476">
    <property type="entry name" value="CHARGED MULTIVESICULAR BODY PROTEIN"/>
    <property type="match status" value="1"/>
</dbReference>
<protein>
    <submittedName>
        <fullName evidence="2">Vacuolar protein-sorting-associated protein 24</fullName>
    </submittedName>
</protein>
<proteinExistence type="predicted"/>
<evidence type="ECO:0000313" key="2">
    <source>
        <dbReference type="EMBL" id="RKF65118.1"/>
    </source>
</evidence>
<feature type="region of interest" description="Disordered" evidence="1">
    <location>
        <begin position="192"/>
        <end position="212"/>
    </location>
</feature>
<dbReference type="Gene3D" id="6.10.140.1230">
    <property type="match status" value="1"/>
</dbReference>
<dbReference type="Pfam" id="PF03357">
    <property type="entry name" value="Snf7"/>
    <property type="match status" value="1"/>
</dbReference>
<keyword evidence="3" id="KW-1185">Reference proteome</keyword>
<evidence type="ECO:0000256" key="1">
    <source>
        <dbReference type="SAM" id="MobiDB-lite"/>
    </source>
</evidence>
<sequence>MESIRAVFFKPDPQAQVRKCNQLIRQNTRKLDRDIAATKVAENKARSLIIQANRRSQRNPSQAKQAEKDIRIFARELIRSRKQISRLASLKAQLTSVSMQVTEAFAVRKIEGSIRSSVGIMKDVNSLIRLPELTGTMQELSQELMKAGIIEEMVGDSLPEDYQEEEEEAETEVDKVLGEILHEKISKITPTPRVTVPISQEPAVEEEDEEDGDFMLDQMRGRLEALKS</sequence>
<dbReference type="Proteomes" id="UP000283383">
    <property type="component" value="Unassembled WGS sequence"/>
</dbReference>
<dbReference type="InterPro" id="IPR005024">
    <property type="entry name" value="Snf7_fam"/>
</dbReference>
<feature type="compositionally biased region" description="Acidic residues" evidence="1">
    <location>
        <begin position="203"/>
        <end position="212"/>
    </location>
</feature>
<gene>
    <name evidence="2" type="ORF">GcM3_126014</name>
</gene>
<comment type="caution">
    <text evidence="2">The sequence shown here is derived from an EMBL/GenBank/DDBJ whole genome shotgun (WGS) entry which is preliminary data.</text>
</comment>
<dbReference type="GO" id="GO:0007034">
    <property type="term" value="P:vacuolar transport"/>
    <property type="evidence" value="ECO:0007669"/>
    <property type="project" value="InterPro"/>
</dbReference>
<evidence type="ECO:0000313" key="3">
    <source>
        <dbReference type="Proteomes" id="UP000283383"/>
    </source>
</evidence>
<reference evidence="2 3" key="1">
    <citation type="journal article" date="2018" name="BMC Genomics">
        <title>Comparative genome analyses reveal sequence features reflecting distinct modes of host-adaptation between dicot and monocot powdery mildew.</title>
        <authorList>
            <person name="Wu Y."/>
            <person name="Ma X."/>
            <person name="Pan Z."/>
            <person name="Kale S.D."/>
            <person name="Song Y."/>
            <person name="King H."/>
            <person name="Zhang Q."/>
            <person name="Presley C."/>
            <person name="Deng X."/>
            <person name="Wei C.I."/>
            <person name="Xiao S."/>
        </authorList>
    </citation>
    <scope>NUCLEOTIDE SEQUENCE [LARGE SCALE GENOMIC DNA]</scope>
    <source>
        <strain evidence="2">UMSG3</strain>
    </source>
</reference>
<dbReference type="STRING" id="62708.A0A420I5Z3"/>
<name>A0A420I5Z3_9PEZI</name>